<keyword evidence="7" id="KW-0732">Signal</keyword>
<feature type="transmembrane region" description="Helical" evidence="6">
    <location>
        <begin position="470"/>
        <end position="495"/>
    </location>
</feature>
<sequence>MYTTVVIVQVLLVQLCWGVNHTVYLESPHLDCKPWDTCKHNQPLLSDWQVRNCQCDELCNEYADCCLDSEYYNVQNQVNNSGKYTCVDDVYMMGSCLDEWEDEEVLELCISGSITLESGVMSPTDPLSTLPATSLHSGLTYTNYYCAICNNDSLALRVWEMSYSCAWPSNILPETSLDNLVYQNNTWGVLDKNNNGSEDFFPCMGSVQQPLNVNNVTRQCTRAVSTCAEDWSDEDVSARCQSYTAMVYNQETPYRNLHCAICNYMEDHVSCNILTVKTYSPTPFSIILDFSDPSGGNFVGLISKCEASEVWDPFFKKCRNIVCARPNEVFKFGRCVDEGDINATTDSDLDTTPTDTTPTPTPTPYDTNNETDVTGNPIIFPDNTSPSSHPTPSTHITPTISSTAVSGNASADFLECYKVLLVEGEYETAENGTLYVSNYGQRYEADEYEVVEEGVLVCWPQVTVQKFSPAMGWLSLAGLGLSCLCLLLHLAAFILTPGLRNLSARNLSSLSVALLAAYISFLASVVTRPGHMICLVLAAAMYYFFLSSFAWMNAIAFDIWYTFRMTKGELRLAGGNQWHRFLGYCLYAWLVPAAALTIVLLVDLLEPQGVPEELFPRLGQTWCWFAHRKSLLVFFALPMVTILVANCGFFISTAVIITESTISSPNITVGGHHKRQYKLYLRLAVLMGFTWISGIVAGYLQVEVAWYIFVLLNTLQGVFIFLAFTCRTKVWRALGAICFRHRRVTWVGHGGPSDNHALELSQTGDMTPSTPPTYSVDA</sequence>
<feature type="signal peptide" evidence="7">
    <location>
        <begin position="1"/>
        <end position="18"/>
    </location>
</feature>
<feature type="transmembrane region" description="Helical" evidence="6">
    <location>
        <begin position="631"/>
        <end position="658"/>
    </location>
</feature>
<keyword evidence="3 6" id="KW-1133">Transmembrane helix</keyword>
<accession>A0AAE1FXU9</accession>
<dbReference type="InterPro" id="IPR053231">
    <property type="entry name" value="GPCR_LN-TM7"/>
</dbReference>
<dbReference type="Gene3D" id="1.20.1070.10">
    <property type="entry name" value="Rhodopsin 7-helix transmembrane proteins"/>
    <property type="match status" value="1"/>
</dbReference>
<dbReference type="GO" id="GO:0004930">
    <property type="term" value="F:G protein-coupled receptor activity"/>
    <property type="evidence" value="ECO:0007669"/>
    <property type="project" value="InterPro"/>
</dbReference>
<dbReference type="SUPFAM" id="SSF81321">
    <property type="entry name" value="Family A G protein-coupled receptor-like"/>
    <property type="match status" value="1"/>
</dbReference>
<dbReference type="GO" id="GO:0007166">
    <property type="term" value="P:cell surface receptor signaling pathway"/>
    <property type="evidence" value="ECO:0007669"/>
    <property type="project" value="InterPro"/>
</dbReference>
<protein>
    <recommendedName>
        <fullName evidence="8">G-protein coupled receptors family 2 profile 2 domain-containing protein</fullName>
    </recommendedName>
</protein>
<feature type="region of interest" description="Disordered" evidence="5">
    <location>
        <begin position="757"/>
        <end position="778"/>
    </location>
</feature>
<proteinExistence type="predicted"/>
<dbReference type="AlphaFoldDB" id="A0AAE1FXU9"/>
<keyword evidence="4 6" id="KW-0472">Membrane</keyword>
<reference evidence="9" key="1">
    <citation type="submission" date="2023-10" db="EMBL/GenBank/DDBJ databases">
        <title>Genome assemblies of two species of porcelain crab, Petrolisthes cinctipes and Petrolisthes manimaculis (Anomura: Porcellanidae).</title>
        <authorList>
            <person name="Angst P."/>
        </authorList>
    </citation>
    <scope>NUCLEOTIDE SEQUENCE</scope>
    <source>
        <strain evidence="9">PB745_01</strain>
        <tissue evidence="9">Gill</tissue>
    </source>
</reference>
<evidence type="ECO:0000256" key="6">
    <source>
        <dbReference type="SAM" id="Phobius"/>
    </source>
</evidence>
<name>A0AAE1FXU9_PETCI</name>
<evidence type="ECO:0000256" key="3">
    <source>
        <dbReference type="ARBA" id="ARBA00022989"/>
    </source>
</evidence>
<organism evidence="9 10">
    <name type="scientific">Petrolisthes cinctipes</name>
    <name type="common">Flat porcelain crab</name>
    <dbReference type="NCBI Taxonomy" id="88211"/>
    <lineage>
        <taxon>Eukaryota</taxon>
        <taxon>Metazoa</taxon>
        <taxon>Ecdysozoa</taxon>
        <taxon>Arthropoda</taxon>
        <taxon>Crustacea</taxon>
        <taxon>Multicrustacea</taxon>
        <taxon>Malacostraca</taxon>
        <taxon>Eumalacostraca</taxon>
        <taxon>Eucarida</taxon>
        <taxon>Decapoda</taxon>
        <taxon>Pleocyemata</taxon>
        <taxon>Anomura</taxon>
        <taxon>Galatheoidea</taxon>
        <taxon>Porcellanidae</taxon>
        <taxon>Petrolisthes</taxon>
    </lineage>
</organism>
<feature type="transmembrane region" description="Helical" evidence="6">
    <location>
        <begin position="679"/>
        <end position="700"/>
    </location>
</feature>
<feature type="compositionally biased region" description="Low complexity" evidence="5">
    <location>
        <begin position="344"/>
        <end position="358"/>
    </location>
</feature>
<feature type="transmembrane region" description="Helical" evidence="6">
    <location>
        <begin position="581"/>
        <end position="602"/>
    </location>
</feature>
<dbReference type="CDD" id="cd15039">
    <property type="entry name" value="7tmB3_Methuselah-like"/>
    <property type="match status" value="1"/>
</dbReference>
<keyword evidence="10" id="KW-1185">Reference proteome</keyword>
<evidence type="ECO:0000256" key="1">
    <source>
        <dbReference type="ARBA" id="ARBA00004141"/>
    </source>
</evidence>
<comment type="subcellular location">
    <subcellularLocation>
        <location evidence="1">Membrane</location>
        <topology evidence="1">Multi-pass membrane protein</topology>
    </subcellularLocation>
</comment>
<feature type="domain" description="G-protein coupled receptors family 2 profile 2" evidence="8">
    <location>
        <begin position="471"/>
        <end position="728"/>
    </location>
</feature>
<feature type="chain" id="PRO_5042135769" description="G-protein coupled receptors family 2 profile 2 domain-containing protein" evidence="7">
    <location>
        <begin position="19"/>
        <end position="778"/>
    </location>
</feature>
<feature type="transmembrane region" description="Helical" evidence="6">
    <location>
        <begin position="507"/>
        <end position="527"/>
    </location>
</feature>
<keyword evidence="2 6" id="KW-0812">Transmembrane</keyword>
<comment type="caution">
    <text evidence="9">The sequence shown here is derived from an EMBL/GenBank/DDBJ whole genome shotgun (WGS) entry which is preliminary data.</text>
</comment>
<feature type="transmembrane region" description="Helical" evidence="6">
    <location>
        <begin position="706"/>
        <end position="724"/>
    </location>
</feature>
<evidence type="ECO:0000256" key="7">
    <source>
        <dbReference type="SAM" id="SignalP"/>
    </source>
</evidence>
<evidence type="ECO:0000256" key="2">
    <source>
        <dbReference type="ARBA" id="ARBA00022692"/>
    </source>
</evidence>
<gene>
    <name evidence="9" type="ORF">Pcinc_012968</name>
</gene>
<evidence type="ECO:0000256" key="4">
    <source>
        <dbReference type="ARBA" id="ARBA00023136"/>
    </source>
</evidence>
<dbReference type="PANTHER" id="PTHR45902:SF5">
    <property type="entry name" value="G-PROTEIN COUPLED RECEPTORS FAMILY 2 PROFILE 2 DOMAIN-CONTAINING PROTEIN"/>
    <property type="match status" value="1"/>
</dbReference>
<feature type="region of interest" description="Disordered" evidence="5">
    <location>
        <begin position="343"/>
        <end position="370"/>
    </location>
</feature>
<feature type="transmembrane region" description="Helical" evidence="6">
    <location>
        <begin position="539"/>
        <end position="561"/>
    </location>
</feature>
<dbReference type="InterPro" id="IPR017981">
    <property type="entry name" value="GPCR_2-like_7TM"/>
</dbReference>
<evidence type="ECO:0000259" key="8">
    <source>
        <dbReference type="PROSITE" id="PS50261"/>
    </source>
</evidence>
<evidence type="ECO:0000256" key="5">
    <source>
        <dbReference type="SAM" id="MobiDB-lite"/>
    </source>
</evidence>
<dbReference type="EMBL" id="JAWQEG010001070">
    <property type="protein sequence ID" value="KAK3882672.1"/>
    <property type="molecule type" value="Genomic_DNA"/>
</dbReference>
<evidence type="ECO:0000313" key="9">
    <source>
        <dbReference type="EMBL" id="KAK3882672.1"/>
    </source>
</evidence>
<evidence type="ECO:0000313" key="10">
    <source>
        <dbReference type="Proteomes" id="UP001286313"/>
    </source>
</evidence>
<dbReference type="GO" id="GO:0016020">
    <property type="term" value="C:membrane"/>
    <property type="evidence" value="ECO:0007669"/>
    <property type="project" value="UniProtKB-SubCell"/>
</dbReference>
<dbReference type="Proteomes" id="UP001286313">
    <property type="component" value="Unassembled WGS sequence"/>
</dbReference>
<dbReference type="Pfam" id="PF00002">
    <property type="entry name" value="7tm_2"/>
    <property type="match status" value="1"/>
</dbReference>
<dbReference type="PANTHER" id="PTHR45902">
    <property type="entry name" value="LATROPHILIN RECEPTOR-LIKE PROTEIN A"/>
    <property type="match status" value="1"/>
</dbReference>
<dbReference type="PROSITE" id="PS50261">
    <property type="entry name" value="G_PROTEIN_RECEP_F2_4"/>
    <property type="match status" value="1"/>
</dbReference>
<dbReference type="InterPro" id="IPR000832">
    <property type="entry name" value="GPCR_2_secretin-like"/>
</dbReference>